<feature type="signal peptide" evidence="2">
    <location>
        <begin position="1"/>
        <end position="22"/>
    </location>
</feature>
<accession>A0A5B7K935</accession>
<feature type="chain" id="PRO_5022876366" evidence="2">
    <location>
        <begin position="23"/>
        <end position="88"/>
    </location>
</feature>
<dbReference type="Proteomes" id="UP000324222">
    <property type="component" value="Unassembled WGS sequence"/>
</dbReference>
<comment type="caution">
    <text evidence="3">The sequence shown here is derived from an EMBL/GenBank/DDBJ whole genome shotgun (WGS) entry which is preliminary data.</text>
</comment>
<protein>
    <submittedName>
        <fullName evidence="3">Uncharacterized protein</fullName>
    </submittedName>
</protein>
<evidence type="ECO:0000256" key="2">
    <source>
        <dbReference type="SAM" id="SignalP"/>
    </source>
</evidence>
<organism evidence="3 4">
    <name type="scientific">Portunus trituberculatus</name>
    <name type="common">Swimming crab</name>
    <name type="synonym">Neptunus trituberculatus</name>
    <dbReference type="NCBI Taxonomy" id="210409"/>
    <lineage>
        <taxon>Eukaryota</taxon>
        <taxon>Metazoa</taxon>
        <taxon>Ecdysozoa</taxon>
        <taxon>Arthropoda</taxon>
        <taxon>Crustacea</taxon>
        <taxon>Multicrustacea</taxon>
        <taxon>Malacostraca</taxon>
        <taxon>Eumalacostraca</taxon>
        <taxon>Eucarida</taxon>
        <taxon>Decapoda</taxon>
        <taxon>Pleocyemata</taxon>
        <taxon>Brachyura</taxon>
        <taxon>Eubrachyura</taxon>
        <taxon>Portunoidea</taxon>
        <taxon>Portunidae</taxon>
        <taxon>Portuninae</taxon>
        <taxon>Portunus</taxon>
    </lineage>
</organism>
<name>A0A5B7K935_PORTR</name>
<sequence length="88" mass="9617">MVNHHDIITKLIFTGLVGSWSATTTPSPPPQSAPPPPPPPPPPSSSSSPSLGSSGRERERKKRFFNKRYSPPYSNIEPLANLGRTREK</sequence>
<keyword evidence="4" id="KW-1185">Reference proteome</keyword>
<evidence type="ECO:0000313" key="4">
    <source>
        <dbReference type="Proteomes" id="UP000324222"/>
    </source>
</evidence>
<feature type="compositionally biased region" description="Pro residues" evidence="1">
    <location>
        <begin position="26"/>
        <end position="44"/>
    </location>
</feature>
<feature type="compositionally biased region" description="Low complexity" evidence="1">
    <location>
        <begin position="45"/>
        <end position="54"/>
    </location>
</feature>
<evidence type="ECO:0000313" key="3">
    <source>
        <dbReference type="EMBL" id="MPD03097.1"/>
    </source>
</evidence>
<proteinExistence type="predicted"/>
<reference evidence="3 4" key="1">
    <citation type="submission" date="2019-05" db="EMBL/GenBank/DDBJ databases">
        <title>Another draft genome of Portunus trituberculatus and its Hox gene families provides insights of decapod evolution.</title>
        <authorList>
            <person name="Jeong J.-H."/>
            <person name="Song I."/>
            <person name="Kim S."/>
            <person name="Choi T."/>
            <person name="Kim D."/>
            <person name="Ryu S."/>
            <person name="Kim W."/>
        </authorList>
    </citation>
    <scope>NUCLEOTIDE SEQUENCE [LARGE SCALE GENOMIC DNA]</scope>
    <source>
        <tissue evidence="3">Muscle</tissue>
    </source>
</reference>
<gene>
    <name evidence="3" type="ORF">E2C01_098716</name>
</gene>
<evidence type="ECO:0000256" key="1">
    <source>
        <dbReference type="SAM" id="MobiDB-lite"/>
    </source>
</evidence>
<feature type="region of interest" description="Disordered" evidence="1">
    <location>
        <begin position="19"/>
        <end position="88"/>
    </location>
</feature>
<dbReference type="EMBL" id="VSRR010134622">
    <property type="protein sequence ID" value="MPD03097.1"/>
    <property type="molecule type" value="Genomic_DNA"/>
</dbReference>
<keyword evidence="2" id="KW-0732">Signal</keyword>
<dbReference type="AlphaFoldDB" id="A0A5B7K935"/>